<dbReference type="InterPro" id="IPR002502">
    <property type="entry name" value="Amidase_domain"/>
</dbReference>
<dbReference type="AlphaFoldDB" id="A0A6N7W142"/>
<protein>
    <recommendedName>
        <fullName evidence="2">N-acetylmuramoyl-L-alanine amidase</fullName>
        <ecNumber evidence="2">3.5.1.28</ecNumber>
    </recommendedName>
</protein>
<accession>A0A6N7W142</accession>
<feature type="chain" id="PRO_5038480474" description="N-acetylmuramoyl-L-alanine amidase" evidence="5">
    <location>
        <begin position="21"/>
        <end position="242"/>
    </location>
</feature>
<dbReference type="Pfam" id="PF01510">
    <property type="entry name" value="Amidase_2"/>
    <property type="match status" value="1"/>
</dbReference>
<dbReference type="Gene3D" id="3.40.80.10">
    <property type="entry name" value="Peptidoglycan recognition protein-like"/>
    <property type="match status" value="1"/>
</dbReference>
<evidence type="ECO:0000259" key="6">
    <source>
        <dbReference type="SMART" id="SM00644"/>
    </source>
</evidence>
<dbReference type="CDD" id="cd06583">
    <property type="entry name" value="PGRP"/>
    <property type="match status" value="1"/>
</dbReference>
<evidence type="ECO:0000313" key="8">
    <source>
        <dbReference type="Proteomes" id="UP000441455"/>
    </source>
</evidence>
<keyword evidence="4" id="KW-0961">Cell wall biogenesis/degradation</keyword>
<evidence type="ECO:0000256" key="1">
    <source>
        <dbReference type="ARBA" id="ARBA00001561"/>
    </source>
</evidence>
<feature type="signal peptide" evidence="5">
    <location>
        <begin position="1"/>
        <end position="20"/>
    </location>
</feature>
<dbReference type="RefSeq" id="WP_154488073.1">
    <property type="nucleotide sequence ID" value="NZ_VULN01000007.1"/>
</dbReference>
<evidence type="ECO:0000256" key="4">
    <source>
        <dbReference type="ARBA" id="ARBA00023316"/>
    </source>
</evidence>
<proteinExistence type="predicted"/>
<dbReference type="OrthoDB" id="9794842at2"/>
<dbReference type="SUPFAM" id="SSF55846">
    <property type="entry name" value="N-acetylmuramoyl-L-alanine amidase-like"/>
    <property type="match status" value="1"/>
</dbReference>
<dbReference type="InterPro" id="IPR036505">
    <property type="entry name" value="Amidase/PGRP_sf"/>
</dbReference>
<name>A0A6N7W142_ACIFE</name>
<comment type="catalytic activity">
    <reaction evidence="1">
        <text>Hydrolyzes the link between N-acetylmuramoyl residues and L-amino acid residues in certain cell-wall glycopeptides.</text>
        <dbReference type="EC" id="3.5.1.28"/>
    </reaction>
</comment>
<dbReference type="InterPro" id="IPR051206">
    <property type="entry name" value="NAMLAA_amidase_2"/>
</dbReference>
<keyword evidence="5" id="KW-0732">Signal</keyword>
<gene>
    <name evidence="7" type="ORF">FX155_06085</name>
</gene>
<dbReference type="GO" id="GO:0009253">
    <property type="term" value="P:peptidoglycan catabolic process"/>
    <property type="evidence" value="ECO:0007669"/>
    <property type="project" value="InterPro"/>
</dbReference>
<feature type="domain" description="N-acetylmuramoyl-L-alanine amidase" evidence="6">
    <location>
        <begin position="72"/>
        <end position="223"/>
    </location>
</feature>
<dbReference type="EMBL" id="VULN01000007">
    <property type="protein sequence ID" value="MSS82162.1"/>
    <property type="molecule type" value="Genomic_DNA"/>
</dbReference>
<dbReference type="PROSITE" id="PS51257">
    <property type="entry name" value="PROKAR_LIPOPROTEIN"/>
    <property type="match status" value="1"/>
</dbReference>
<evidence type="ECO:0000256" key="5">
    <source>
        <dbReference type="SAM" id="SignalP"/>
    </source>
</evidence>
<evidence type="ECO:0000256" key="3">
    <source>
        <dbReference type="ARBA" id="ARBA00022801"/>
    </source>
</evidence>
<dbReference type="EC" id="3.5.1.28" evidence="2"/>
<reference evidence="7 8" key="1">
    <citation type="submission" date="2019-08" db="EMBL/GenBank/DDBJ databases">
        <title>In-depth cultivation of the pig gut microbiome towards novel bacterial diversity and tailored functional studies.</title>
        <authorList>
            <person name="Wylensek D."/>
            <person name="Hitch T.C.A."/>
            <person name="Clavel T."/>
        </authorList>
    </citation>
    <scope>NUCLEOTIDE SEQUENCE [LARGE SCALE GENOMIC DNA]</scope>
    <source>
        <strain evidence="7 8">WCA-389-WT-5B</strain>
    </source>
</reference>
<sequence length="242" mass="27134">MNKKKRAGQALALAGVLVLASCPGSPVQGKYAGAEPSARAAKVQETITPARPAIVVRPLAFTDLRRRLMRDYARIHYGREMETIVPQAVVVHWTASNSRDGVYRYFYNEENPRLKNGTLNVASHYLVDRDGTIWQLTPETALNRHAIGLNWCSIGIENVGGVEGREDLTQAQMEANVRLIRYLRGKYPTIQWVLGHYQQDLARHTSLWKENISGYYHGKTDPGPRFMGGLKARLAGEGVKFF</sequence>
<dbReference type="Proteomes" id="UP000441455">
    <property type="component" value="Unassembled WGS sequence"/>
</dbReference>
<dbReference type="GO" id="GO:0071555">
    <property type="term" value="P:cell wall organization"/>
    <property type="evidence" value="ECO:0007669"/>
    <property type="project" value="UniProtKB-KW"/>
</dbReference>
<dbReference type="GO" id="GO:0008745">
    <property type="term" value="F:N-acetylmuramoyl-L-alanine amidase activity"/>
    <property type="evidence" value="ECO:0007669"/>
    <property type="project" value="UniProtKB-EC"/>
</dbReference>
<organism evidence="7 8">
    <name type="scientific">Acidaminococcus fermentans</name>
    <dbReference type="NCBI Taxonomy" id="905"/>
    <lineage>
        <taxon>Bacteria</taxon>
        <taxon>Bacillati</taxon>
        <taxon>Bacillota</taxon>
        <taxon>Negativicutes</taxon>
        <taxon>Acidaminococcales</taxon>
        <taxon>Acidaminococcaceae</taxon>
        <taxon>Acidaminococcus</taxon>
    </lineage>
</organism>
<keyword evidence="3" id="KW-0378">Hydrolase</keyword>
<evidence type="ECO:0000313" key="7">
    <source>
        <dbReference type="EMBL" id="MSS82162.1"/>
    </source>
</evidence>
<evidence type="ECO:0000256" key="2">
    <source>
        <dbReference type="ARBA" id="ARBA00011901"/>
    </source>
</evidence>
<dbReference type="PANTHER" id="PTHR30417:SF1">
    <property type="entry name" value="N-ACETYLMURAMOYL-L-ALANINE AMIDASE AMID"/>
    <property type="match status" value="1"/>
</dbReference>
<dbReference type="GO" id="GO:0009254">
    <property type="term" value="P:peptidoglycan turnover"/>
    <property type="evidence" value="ECO:0007669"/>
    <property type="project" value="TreeGrafter"/>
</dbReference>
<dbReference type="PANTHER" id="PTHR30417">
    <property type="entry name" value="N-ACETYLMURAMOYL-L-ALANINE AMIDASE AMID"/>
    <property type="match status" value="1"/>
</dbReference>
<dbReference type="SMART" id="SM00644">
    <property type="entry name" value="Ami_2"/>
    <property type="match status" value="1"/>
</dbReference>
<comment type="caution">
    <text evidence="7">The sequence shown here is derived from an EMBL/GenBank/DDBJ whole genome shotgun (WGS) entry which is preliminary data.</text>
</comment>